<name>A0A098LC56_9BACT</name>
<sequence>MKKIFTLQSLGGLALFLLFAITGSAQPAGTVYSTTLYRMNAGGTSVPSIDTSKVAWGNDHPDIPSGYVDTAIAGNKTYTVYDTILFDASVPLSVPVKVFKSERSLSEFRDATQLEWKFPVKATTLVEVRLYFAEIWFNQPGSRVFDVWIEGEKKLSNYDILSEVPKFTGTTKTYVTEVGDDDTLNIVFAKNIGQPKVNGIEIIEVTPTVQSVFGKKTQNTIAAFPNPCKDVVTLKMDNFNLRDIQLFDSYGKQIESPRTELSGYDLRVDLSSQPSGVYMLKVTNDKASETLRLIKQ</sequence>
<organism evidence="4 5">
    <name type="scientific">Sporocytophaga myxococcoides</name>
    <dbReference type="NCBI Taxonomy" id="153721"/>
    <lineage>
        <taxon>Bacteria</taxon>
        <taxon>Pseudomonadati</taxon>
        <taxon>Bacteroidota</taxon>
        <taxon>Cytophagia</taxon>
        <taxon>Cytophagales</taxon>
        <taxon>Cytophagaceae</taxon>
        <taxon>Sporocytophaga</taxon>
    </lineage>
</organism>
<feature type="domain" description="Secretion system C-terminal sorting" evidence="3">
    <location>
        <begin position="224"/>
        <end position="292"/>
    </location>
</feature>
<evidence type="ECO:0000256" key="1">
    <source>
        <dbReference type="SAM" id="SignalP"/>
    </source>
</evidence>
<dbReference type="InterPro" id="IPR026444">
    <property type="entry name" value="Secre_tail"/>
</dbReference>
<feature type="domain" description="Malectin" evidence="2">
    <location>
        <begin position="36"/>
        <end position="200"/>
    </location>
</feature>
<accession>A0A098LC56</accession>
<dbReference type="InterPro" id="IPR045272">
    <property type="entry name" value="ANXUR1/2-like"/>
</dbReference>
<dbReference type="STRING" id="153721.MYP_1768"/>
<dbReference type="NCBIfam" id="TIGR04183">
    <property type="entry name" value="Por_Secre_tail"/>
    <property type="match status" value="1"/>
</dbReference>
<dbReference type="RefSeq" id="WP_045461608.1">
    <property type="nucleotide sequence ID" value="NZ_BBLT01000003.1"/>
</dbReference>
<dbReference type="Proteomes" id="UP000030185">
    <property type="component" value="Unassembled WGS sequence"/>
</dbReference>
<comment type="caution">
    <text evidence="4">The sequence shown here is derived from an EMBL/GenBank/DDBJ whole genome shotgun (WGS) entry which is preliminary data.</text>
</comment>
<protein>
    <submittedName>
        <fullName evidence="4">Ring canal kelch-like protein</fullName>
    </submittedName>
</protein>
<dbReference type="EMBL" id="BBLT01000003">
    <property type="protein sequence ID" value="GAL84540.1"/>
    <property type="molecule type" value="Genomic_DNA"/>
</dbReference>
<evidence type="ECO:0000259" key="2">
    <source>
        <dbReference type="Pfam" id="PF11721"/>
    </source>
</evidence>
<proteinExistence type="predicted"/>
<dbReference type="OrthoDB" id="908908at2"/>
<keyword evidence="5" id="KW-1185">Reference proteome</keyword>
<feature type="chain" id="PRO_5001937044" evidence="1">
    <location>
        <begin position="28"/>
        <end position="296"/>
    </location>
</feature>
<feature type="signal peptide" evidence="1">
    <location>
        <begin position="1"/>
        <end position="27"/>
    </location>
</feature>
<evidence type="ECO:0000313" key="5">
    <source>
        <dbReference type="Proteomes" id="UP000030185"/>
    </source>
</evidence>
<keyword evidence="1" id="KW-0732">Signal</keyword>
<evidence type="ECO:0000313" key="4">
    <source>
        <dbReference type="EMBL" id="GAL84540.1"/>
    </source>
</evidence>
<reference evidence="4 5" key="1">
    <citation type="submission" date="2014-09" db="EMBL/GenBank/DDBJ databases">
        <title>Sporocytophaga myxococcoides PG-01 genome sequencing.</title>
        <authorList>
            <person name="Liu L."/>
            <person name="Gao P.J."/>
            <person name="Chen G.J."/>
            <person name="Wang L.S."/>
        </authorList>
    </citation>
    <scope>NUCLEOTIDE SEQUENCE [LARGE SCALE GENOMIC DNA]</scope>
    <source>
        <strain evidence="4 5">PG-01</strain>
    </source>
</reference>
<dbReference type="eggNOG" id="COG3055">
    <property type="taxonomic scope" value="Bacteria"/>
</dbReference>
<dbReference type="Pfam" id="PF11721">
    <property type="entry name" value="Malectin"/>
    <property type="match status" value="1"/>
</dbReference>
<dbReference type="Gene3D" id="2.60.120.430">
    <property type="entry name" value="Galactose-binding lectin"/>
    <property type="match status" value="1"/>
</dbReference>
<dbReference type="Pfam" id="PF18962">
    <property type="entry name" value="Por_Secre_tail"/>
    <property type="match status" value="1"/>
</dbReference>
<dbReference type="AlphaFoldDB" id="A0A098LC56"/>
<dbReference type="InterPro" id="IPR021720">
    <property type="entry name" value="Malectin_dom"/>
</dbReference>
<dbReference type="GO" id="GO:0004714">
    <property type="term" value="F:transmembrane receptor protein tyrosine kinase activity"/>
    <property type="evidence" value="ECO:0007669"/>
    <property type="project" value="InterPro"/>
</dbReference>
<dbReference type="PANTHER" id="PTHR34590">
    <property type="entry name" value="OS03G0124300 PROTEIN-RELATED"/>
    <property type="match status" value="1"/>
</dbReference>
<evidence type="ECO:0000259" key="3">
    <source>
        <dbReference type="Pfam" id="PF18962"/>
    </source>
</evidence>
<gene>
    <name evidence="4" type="ORF">MYP_1768</name>
</gene>